<dbReference type="EC" id="4.3.99.3" evidence="8"/>
<feature type="binding site" evidence="8">
    <location>
        <begin position="43"/>
        <end position="45"/>
    </location>
    <ligand>
        <name>S-adenosyl-L-methionine</name>
        <dbReference type="ChEBI" id="CHEBI:59789"/>
    </ligand>
</feature>
<evidence type="ECO:0000313" key="10">
    <source>
        <dbReference type="EMBL" id="MDT0574636.1"/>
    </source>
</evidence>
<gene>
    <name evidence="8" type="primary">queE</name>
    <name evidence="10" type="ORF">RM533_00395</name>
</gene>
<dbReference type="Gene3D" id="3.20.20.70">
    <property type="entry name" value="Aldolase class I"/>
    <property type="match status" value="1"/>
</dbReference>
<comment type="pathway">
    <text evidence="8">Purine metabolism; 7-cyano-7-deazaguanine biosynthesis.</text>
</comment>
<dbReference type="Pfam" id="PF04055">
    <property type="entry name" value="Radical_SAM"/>
    <property type="match status" value="1"/>
</dbReference>
<dbReference type="EMBL" id="JAVRHS010000001">
    <property type="protein sequence ID" value="MDT0574636.1"/>
    <property type="molecule type" value="Genomic_DNA"/>
</dbReference>
<proteinExistence type="inferred from homology"/>
<keyword evidence="11" id="KW-1185">Reference proteome</keyword>
<keyword evidence="8" id="KW-0671">Queuosine biosynthesis</keyword>
<keyword evidence="5 8" id="KW-0408">Iron</keyword>
<feature type="binding site" evidence="8">
    <location>
        <position position="96"/>
    </location>
    <ligand>
        <name>S-adenosyl-L-methionine</name>
        <dbReference type="ChEBI" id="CHEBI:59789"/>
    </ligand>
</feature>
<dbReference type="HAMAP" id="MF_00917">
    <property type="entry name" value="QueE"/>
    <property type="match status" value="1"/>
</dbReference>
<comment type="function">
    <text evidence="8">Catalyzes the complex heterocyclic radical-mediated conversion of 6-carboxy-5,6,7,8-tetrahydropterin (CPH4) to 7-carboxy-7-deazaguanine (CDG), a step common to the biosynthetic pathways of all 7-deazapurine-containing compounds.</text>
</comment>
<sequence length="247" mass="27426">MLTLATIRPGEPEIFASLQGEGPSVGRPSVFIRLSRCNLACVWCDTAYTWHFAGDERPHRDGVVYERAGNQMQMHEEDAAARILALGSDRLVLTGGEPLLQAPAVARLLVLLRRDRPNFHLEVETNGTIAAPAMLDPLIDQFNVSPKLSHSGNAPGLALNPERLRTYADDPRAFFKFVVADLQDAEAALALQRDYSIASDRLFLMPEGTDSSTLLQRMQWLAPFCQQHGIRLSDRQHIHLFGDTRGT</sequence>
<feature type="binding site" evidence="8">
    <location>
        <begin position="18"/>
        <end position="20"/>
    </location>
    <ligand>
        <name>substrate</name>
    </ligand>
</feature>
<feature type="binding site" evidence="8">
    <location>
        <position position="44"/>
    </location>
    <ligand>
        <name>[4Fe-4S] cluster</name>
        <dbReference type="ChEBI" id="CHEBI:49883"/>
        <note>4Fe-4S-S-AdoMet</note>
    </ligand>
</feature>
<feature type="binding site" evidence="8">
    <location>
        <position position="33"/>
    </location>
    <ligand>
        <name>substrate</name>
    </ligand>
</feature>
<feature type="binding site" evidence="8">
    <location>
        <position position="41"/>
    </location>
    <ligand>
        <name>[4Fe-4S] cluster</name>
        <dbReference type="ChEBI" id="CHEBI:49883"/>
        <note>4Fe-4S-S-AdoMet</note>
    </ligand>
</feature>
<dbReference type="PIRSF" id="PIRSF000370">
    <property type="entry name" value="QueE"/>
    <property type="match status" value="1"/>
</dbReference>
<evidence type="ECO:0000313" key="11">
    <source>
        <dbReference type="Proteomes" id="UP001259803"/>
    </source>
</evidence>
<evidence type="ECO:0000256" key="7">
    <source>
        <dbReference type="ARBA" id="ARBA00023239"/>
    </source>
</evidence>
<dbReference type="Proteomes" id="UP001259803">
    <property type="component" value="Unassembled WGS sequence"/>
</dbReference>
<dbReference type="InterPro" id="IPR013785">
    <property type="entry name" value="Aldolase_TIM"/>
</dbReference>
<evidence type="ECO:0000259" key="9">
    <source>
        <dbReference type="PROSITE" id="PS51918"/>
    </source>
</evidence>
<organism evidence="10 11">
    <name type="scientific">Croceicoccus esteveae</name>
    <dbReference type="NCBI Taxonomy" id="3075597"/>
    <lineage>
        <taxon>Bacteria</taxon>
        <taxon>Pseudomonadati</taxon>
        <taxon>Pseudomonadota</taxon>
        <taxon>Alphaproteobacteria</taxon>
        <taxon>Sphingomonadales</taxon>
        <taxon>Erythrobacteraceae</taxon>
        <taxon>Croceicoccus</taxon>
    </lineage>
</organism>
<evidence type="ECO:0000256" key="6">
    <source>
        <dbReference type="ARBA" id="ARBA00023014"/>
    </source>
</evidence>
<comment type="cofactor">
    <cofactor evidence="8">
        <name>Mg(2+)</name>
        <dbReference type="ChEBI" id="CHEBI:18420"/>
    </cofactor>
</comment>
<evidence type="ECO:0000256" key="1">
    <source>
        <dbReference type="ARBA" id="ARBA00022485"/>
    </source>
</evidence>
<evidence type="ECO:0000256" key="2">
    <source>
        <dbReference type="ARBA" id="ARBA00022691"/>
    </source>
</evidence>
<protein>
    <recommendedName>
        <fullName evidence="8">7-carboxy-7-deazaguanine synthase</fullName>
        <shortName evidence="8">CDG synthase</shortName>
        <ecNumber evidence="8">4.3.99.3</ecNumber>
    </recommendedName>
    <alternativeName>
        <fullName evidence="8">Queuosine biosynthesis protein QueE</fullName>
    </alternativeName>
</protein>
<comment type="caution">
    <text evidence="10">The sequence shown here is derived from an EMBL/GenBank/DDBJ whole genome shotgun (WGS) entry which is preliminary data.</text>
</comment>
<feature type="domain" description="Radical SAM core" evidence="9">
    <location>
        <begin position="24"/>
        <end position="243"/>
    </location>
</feature>
<dbReference type="SFLD" id="SFLDS00029">
    <property type="entry name" value="Radical_SAM"/>
    <property type="match status" value="1"/>
</dbReference>
<comment type="similarity">
    <text evidence="8">Belongs to the radical SAM superfamily. 7-carboxy-7-deazaguanine synthase family.</text>
</comment>
<name>A0ABU2ZE59_9SPHN</name>
<dbReference type="SUPFAM" id="SSF102114">
    <property type="entry name" value="Radical SAM enzymes"/>
    <property type="match status" value="1"/>
</dbReference>
<keyword evidence="1 8" id="KW-0004">4Fe-4S</keyword>
<keyword evidence="4 8" id="KW-0460">Magnesium</keyword>
<comment type="catalytic activity">
    <reaction evidence="8">
        <text>6-carboxy-5,6,7,8-tetrahydropterin + H(+) = 7-carboxy-7-carbaguanine + NH4(+)</text>
        <dbReference type="Rhea" id="RHEA:27974"/>
        <dbReference type="ChEBI" id="CHEBI:15378"/>
        <dbReference type="ChEBI" id="CHEBI:28938"/>
        <dbReference type="ChEBI" id="CHEBI:61032"/>
        <dbReference type="ChEBI" id="CHEBI:61036"/>
        <dbReference type="EC" id="4.3.99.3"/>
    </reaction>
</comment>
<dbReference type="PANTHER" id="PTHR42836">
    <property type="entry name" value="7-CARBOXY-7-DEAZAGUANINE SYNTHASE"/>
    <property type="match status" value="1"/>
</dbReference>
<dbReference type="InterPro" id="IPR007197">
    <property type="entry name" value="rSAM"/>
</dbReference>
<comment type="subunit">
    <text evidence="8">Homodimer.</text>
</comment>
<reference evidence="10 11" key="1">
    <citation type="submission" date="2023-09" db="EMBL/GenBank/DDBJ databases">
        <authorList>
            <person name="Rey-Velasco X."/>
        </authorList>
    </citation>
    <scope>NUCLEOTIDE SEQUENCE [LARGE SCALE GENOMIC DNA]</scope>
    <source>
        <strain evidence="10 11">F390</strain>
    </source>
</reference>
<feature type="binding site" evidence="8">
    <location>
        <begin position="145"/>
        <end position="147"/>
    </location>
    <ligand>
        <name>S-adenosyl-L-methionine</name>
        <dbReference type="ChEBI" id="CHEBI:59789"/>
    </ligand>
</feature>
<keyword evidence="2 8" id="KW-0949">S-adenosyl-L-methionine</keyword>
<dbReference type="PANTHER" id="PTHR42836:SF1">
    <property type="entry name" value="7-CARBOXY-7-DEAZAGUANINE SYNTHASE"/>
    <property type="match status" value="1"/>
</dbReference>
<comment type="cofactor">
    <cofactor evidence="8">
        <name>S-adenosyl-L-methionine</name>
        <dbReference type="ChEBI" id="CHEBI:59789"/>
    </cofactor>
    <text evidence="8">Binds 1 S-adenosyl-L-methionine per subunit.</text>
</comment>
<keyword evidence="6 8" id="KW-0411">Iron-sulfur</keyword>
<comment type="caution">
    <text evidence="8">Lacks conserved residue(s) required for the propagation of feature annotation.</text>
</comment>
<dbReference type="CDD" id="cd01335">
    <property type="entry name" value="Radical_SAM"/>
    <property type="match status" value="1"/>
</dbReference>
<evidence type="ECO:0000256" key="8">
    <source>
        <dbReference type="HAMAP-Rule" id="MF_00917"/>
    </source>
</evidence>
<evidence type="ECO:0000256" key="3">
    <source>
        <dbReference type="ARBA" id="ARBA00022723"/>
    </source>
</evidence>
<keyword evidence="7 8" id="KW-0456">Lyase</keyword>
<dbReference type="RefSeq" id="WP_311339211.1">
    <property type="nucleotide sequence ID" value="NZ_JAVRHS010000001.1"/>
</dbReference>
<evidence type="ECO:0000256" key="5">
    <source>
        <dbReference type="ARBA" id="ARBA00023004"/>
    </source>
</evidence>
<feature type="binding site" evidence="8">
    <location>
        <position position="46"/>
    </location>
    <ligand>
        <name>Mg(2+)</name>
        <dbReference type="ChEBI" id="CHEBI:18420"/>
    </ligand>
</feature>
<feature type="binding site" evidence="8">
    <location>
        <position position="94"/>
    </location>
    <ligand>
        <name>substrate</name>
    </ligand>
</feature>
<evidence type="ECO:0000256" key="4">
    <source>
        <dbReference type="ARBA" id="ARBA00022842"/>
    </source>
</evidence>
<dbReference type="InterPro" id="IPR024924">
    <property type="entry name" value="7-CO-7-deazaguanine_synth-like"/>
</dbReference>
<accession>A0ABU2ZE59</accession>
<dbReference type="PROSITE" id="PS51918">
    <property type="entry name" value="RADICAL_SAM"/>
    <property type="match status" value="1"/>
</dbReference>
<feature type="binding site" evidence="8">
    <location>
        <position position="37"/>
    </location>
    <ligand>
        <name>[4Fe-4S] cluster</name>
        <dbReference type="ChEBI" id="CHEBI:49883"/>
        <note>4Fe-4S-S-AdoMet</note>
    </ligand>
</feature>
<dbReference type="InterPro" id="IPR058240">
    <property type="entry name" value="rSAM_sf"/>
</dbReference>
<keyword evidence="3 8" id="KW-0479">Metal-binding</keyword>
<comment type="cofactor">
    <cofactor evidence="8">
        <name>[4Fe-4S] cluster</name>
        <dbReference type="ChEBI" id="CHEBI:49883"/>
    </cofactor>
    <text evidence="8">Binds 1 [4Fe-4S] cluster. The cluster is coordinated with 3 cysteines and an exchangeable S-adenosyl-L-methionine.</text>
</comment>